<dbReference type="PANTHER" id="PTHR43191:SF2">
    <property type="entry name" value="RRNA METHYLTRANSFERASE 3, MITOCHONDRIAL"/>
    <property type="match status" value="1"/>
</dbReference>
<dbReference type="EMBL" id="AP008231">
    <property type="protein sequence ID" value="BAD78541.1"/>
    <property type="molecule type" value="Genomic_DNA"/>
</dbReference>
<dbReference type="SUPFAM" id="SSF55315">
    <property type="entry name" value="L30e-like"/>
    <property type="match status" value="1"/>
</dbReference>
<dbReference type="Gene3D" id="3.30.1330.30">
    <property type="match status" value="1"/>
</dbReference>
<dbReference type="GO" id="GO:0005737">
    <property type="term" value="C:cytoplasm"/>
    <property type="evidence" value="ECO:0007669"/>
    <property type="project" value="UniProtKB-ARBA"/>
</dbReference>
<evidence type="ECO:0000256" key="2">
    <source>
        <dbReference type="ARBA" id="ARBA00022603"/>
    </source>
</evidence>
<dbReference type="SUPFAM" id="SSF75217">
    <property type="entry name" value="alpha/beta knot"/>
    <property type="match status" value="1"/>
</dbReference>
<dbReference type="AlphaFoldDB" id="A0A0H3K0H5"/>
<comment type="similarity">
    <text evidence="1">Belongs to the class IV-like SAM-binding methyltransferase superfamily. RNA methyltransferase TrmH family.</text>
</comment>
<dbReference type="InterPro" id="IPR029028">
    <property type="entry name" value="Alpha/beta_knot_MTases"/>
</dbReference>
<dbReference type="Pfam" id="PF00588">
    <property type="entry name" value="SpoU_methylase"/>
    <property type="match status" value="1"/>
</dbReference>
<dbReference type="eggNOG" id="COG0566">
    <property type="taxonomic scope" value="Bacteria"/>
</dbReference>
<dbReference type="Pfam" id="PF22435">
    <property type="entry name" value="MRM3-like_sub_bind"/>
    <property type="match status" value="1"/>
</dbReference>
<dbReference type="RefSeq" id="WP_011242664.1">
    <property type="nucleotide sequence ID" value="NC_006576.1"/>
</dbReference>
<dbReference type="InterPro" id="IPR053888">
    <property type="entry name" value="MRM3-like_sub_bind"/>
</dbReference>
<feature type="domain" description="RNA 2-O ribose methyltransferase substrate binding" evidence="4">
    <location>
        <begin position="29"/>
        <end position="102"/>
    </location>
</feature>
<dbReference type="InterPro" id="IPR001537">
    <property type="entry name" value="SpoU_MeTrfase"/>
</dbReference>
<dbReference type="GO" id="GO:0032259">
    <property type="term" value="P:methylation"/>
    <property type="evidence" value="ECO:0007669"/>
    <property type="project" value="UniProtKB-KW"/>
</dbReference>
<evidence type="ECO:0000313" key="5">
    <source>
        <dbReference type="EMBL" id="BAD78541.1"/>
    </source>
</evidence>
<dbReference type="KEGG" id="syc:syc0351_d"/>
<organism evidence="5 6">
    <name type="scientific">Synechococcus sp. (strain ATCC 27144 / PCC 6301 / SAUG 1402/1)</name>
    <name type="common">Anacystis nidulans</name>
    <dbReference type="NCBI Taxonomy" id="269084"/>
    <lineage>
        <taxon>Bacteria</taxon>
        <taxon>Bacillati</taxon>
        <taxon>Cyanobacteriota</taxon>
        <taxon>Cyanophyceae</taxon>
        <taxon>Synechococcales</taxon>
        <taxon>Synechococcaceae</taxon>
        <taxon>Synechococcus</taxon>
    </lineage>
</organism>
<reference evidence="5 6" key="1">
    <citation type="journal article" date="2007" name="Photosyn. Res.">
        <title>Complete nucleotide sequence of the freshwater unicellular cyanobacterium Synechococcus elongatus PCC 6301 chromosome: gene content and organization.</title>
        <authorList>
            <person name="Sugita C."/>
            <person name="Ogata K."/>
            <person name="Shikata M."/>
            <person name="Jikuya H."/>
            <person name="Takano J."/>
            <person name="Furumichi M."/>
            <person name="Kanehisa M."/>
            <person name="Omata T."/>
            <person name="Sugiura M."/>
            <person name="Sugita M."/>
        </authorList>
    </citation>
    <scope>NUCLEOTIDE SEQUENCE [LARGE SCALE GENOMIC DNA]</scope>
    <source>
        <strain evidence="6">ATCC 27144 / PCC 6301 / SAUG 1402/1</strain>
    </source>
</reference>
<sequence length="258" mass="27760">MLTSRQNPLTKQIRQLHQAKGRRQMGAFLLEGTHLLQEAIATNWPLLQVCATPAWQNQHPQLWQQAIQAAPEQTVSDDLLAYLCTTVNPDGVVAIAARQPQRQPPTSASLLIAVETLQDPGNLGTIIRTAAAAGADGLWLTADGVDPDHPKVLRASAGQWFRLPIAIATDLGQTLRSWQQQGYQIVSTLPRATTTLWQADLTRPTVLLLGNEGAGLSPDLAAIADSAVTIPQAAGVESLNVAIAAALLLYEARRQRQS</sequence>
<dbReference type="GeneID" id="72430057"/>
<dbReference type="InterPro" id="IPR029064">
    <property type="entry name" value="Ribosomal_eL30-like_sf"/>
</dbReference>
<evidence type="ECO:0000256" key="3">
    <source>
        <dbReference type="ARBA" id="ARBA00022679"/>
    </source>
</evidence>
<name>A0A0H3K0H5_SYNP6</name>
<gene>
    <name evidence="5" type="ordered locus">syc0351_d</name>
</gene>
<evidence type="ECO:0000313" key="6">
    <source>
        <dbReference type="Proteomes" id="UP000001175"/>
    </source>
</evidence>
<dbReference type="SMART" id="SM00967">
    <property type="entry name" value="SpoU_sub_bind"/>
    <property type="match status" value="1"/>
</dbReference>
<keyword evidence="3 5" id="KW-0808">Transferase</keyword>
<evidence type="ECO:0000259" key="4">
    <source>
        <dbReference type="SMART" id="SM00967"/>
    </source>
</evidence>
<dbReference type="InterPro" id="IPR029026">
    <property type="entry name" value="tRNA_m1G_MTases_N"/>
</dbReference>
<dbReference type="Proteomes" id="UP000001175">
    <property type="component" value="Chromosome"/>
</dbReference>
<dbReference type="GO" id="GO:0006396">
    <property type="term" value="P:RNA processing"/>
    <property type="evidence" value="ECO:0007669"/>
    <property type="project" value="InterPro"/>
</dbReference>
<keyword evidence="2 5" id="KW-0489">Methyltransferase</keyword>
<accession>A0A0H3K0H5</accession>
<dbReference type="InterPro" id="IPR051259">
    <property type="entry name" value="rRNA_Methyltransferase"/>
</dbReference>
<dbReference type="PANTHER" id="PTHR43191">
    <property type="entry name" value="RRNA METHYLTRANSFERASE 3"/>
    <property type="match status" value="1"/>
</dbReference>
<dbReference type="Gene3D" id="3.40.1280.10">
    <property type="match status" value="1"/>
</dbReference>
<proteinExistence type="inferred from homology"/>
<dbReference type="InterPro" id="IPR013123">
    <property type="entry name" value="SpoU_subst-bd"/>
</dbReference>
<evidence type="ECO:0000256" key="1">
    <source>
        <dbReference type="ARBA" id="ARBA00007228"/>
    </source>
</evidence>
<dbReference type="GO" id="GO:0003723">
    <property type="term" value="F:RNA binding"/>
    <property type="evidence" value="ECO:0007669"/>
    <property type="project" value="InterPro"/>
</dbReference>
<dbReference type="CDD" id="cd18095">
    <property type="entry name" value="SpoU-like_rRNA-MTase"/>
    <property type="match status" value="1"/>
</dbReference>
<protein>
    <submittedName>
        <fullName evidence="5">Probable tRNA/rRNA methyltransferase</fullName>
    </submittedName>
</protein>
<dbReference type="GO" id="GO:0008173">
    <property type="term" value="F:RNA methyltransferase activity"/>
    <property type="evidence" value="ECO:0007669"/>
    <property type="project" value="InterPro"/>
</dbReference>